<gene>
    <name evidence="2" type="ORF">SAMN05444158_1841</name>
</gene>
<dbReference type="PANTHER" id="PTHR35561:SF1">
    <property type="entry name" value="RNA 2',3'-CYCLIC PHOSPHODIESTERASE"/>
    <property type="match status" value="1"/>
</dbReference>
<evidence type="ECO:0000313" key="3">
    <source>
        <dbReference type="Proteomes" id="UP000243904"/>
    </source>
</evidence>
<dbReference type="RefSeq" id="WP_146687004.1">
    <property type="nucleotide sequence ID" value="NZ_LT629750.1"/>
</dbReference>
<evidence type="ECO:0000313" key="2">
    <source>
        <dbReference type="EMBL" id="SDS36755.1"/>
    </source>
</evidence>
<dbReference type="GO" id="GO:0016874">
    <property type="term" value="F:ligase activity"/>
    <property type="evidence" value="ECO:0007669"/>
    <property type="project" value="UniProtKB-KW"/>
</dbReference>
<dbReference type="GO" id="GO:0004113">
    <property type="term" value="F:2',3'-cyclic-nucleotide 3'-phosphodiesterase activity"/>
    <property type="evidence" value="ECO:0007669"/>
    <property type="project" value="InterPro"/>
</dbReference>
<keyword evidence="1" id="KW-0378">Hydrolase</keyword>
<dbReference type="Gene3D" id="3.90.1140.10">
    <property type="entry name" value="Cyclic phosphodiesterase"/>
    <property type="match status" value="1"/>
</dbReference>
<dbReference type="SUPFAM" id="SSF55144">
    <property type="entry name" value="LigT-like"/>
    <property type="match status" value="1"/>
</dbReference>
<protein>
    <submittedName>
        <fullName evidence="2">2'-5' RNA ligase</fullName>
    </submittedName>
</protein>
<dbReference type="InterPro" id="IPR009097">
    <property type="entry name" value="Cyclic_Pdiesterase"/>
</dbReference>
<accession>A0A1H1RM09</accession>
<keyword evidence="2" id="KW-0436">Ligase</keyword>
<dbReference type="Proteomes" id="UP000243904">
    <property type="component" value="Chromosome I"/>
</dbReference>
<dbReference type="GO" id="GO:0008664">
    <property type="term" value="F:RNA 2',3'-cyclic 3'-phosphodiesterase activity"/>
    <property type="evidence" value="ECO:0007669"/>
    <property type="project" value="InterPro"/>
</dbReference>
<proteinExistence type="predicted"/>
<evidence type="ECO:0000256" key="1">
    <source>
        <dbReference type="ARBA" id="ARBA00022801"/>
    </source>
</evidence>
<organism evidence="2 3">
    <name type="scientific">Bradyrhizobium canariense</name>
    <dbReference type="NCBI Taxonomy" id="255045"/>
    <lineage>
        <taxon>Bacteria</taxon>
        <taxon>Pseudomonadati</taxon>
        <taxon>Pseudomonadota</taxon>
        <taxon>Alphaproteobacteria</taxon>
        <taxon>Hyphomicrobiales</taxon>
        <taxon>Nitrobacteraceae</taxon>
        <taxon>Bradyrhizobium</taxon>
    </lineage>
</organism>
<dbReference type="EMBL" id="LT629750">
    <property type="protein sequence ID" value="SDS36755.1"/>
    <property type="molecule type" value="Genomic_DNA"/>
</dbReference>
<sequence>MHEQLWFSGFEPKPPRHSLFFGLLAPTDSATIITKAADDLRHGFGLDGRLIAPERLHVSLHAIGGFDCLPNFIIEKAYEAGSMVSASRFSLIFDSVVSFDNNRAKRPFVFLPGYDLARLFALHDVLGKAMKRARMGRYPRSRFTPHMTLLYDSRMVAARPIKPIGMEVYDFVLVDSLVGQSRYIELARWPLQA</sequence>
<keyword evidence="3" id="KW-1185">Reference proteome</keyword>
<reference evidence="3" key="1">
    <citation type="submission" date="2016-10" db="EMBL/GenBank/DDBJ databases">
        <authorList>
            <person name="Varghese N."/>
            <person name="Submissions S."/>
        </authorList>
    </citation>
    <scope>NUCLEOTIDE SEQUENCE [LARGE SCALE GENOMIC DNA]</scope>
    <source>
        <strain evidence="3">GAS369</strain>
    </source>
</reference>
<name>A0A1H1RM09_9BRAD</name>
<dbReference type="InterPro" id="IPR004175">
    <property type="entry name" value="RNA_CPDase"/>
</dbReference>
<dbReference type="AlphaFoldDB" id="A0A1H1RM09"/>
<dbReference type="PANTHER" id="PTHR35561">
    <property type="entry name" value="RNA 2',3'-CYCLIC PHOSPHODIESTERASE"/>
    <property type="match status" value="1"/>
</dbReference>